<evidence type="ECO:0000313" key="4">
    <source>
        <dbReference type="Proteomes" id="UP001311232"/>
    </source>
</evidence>
<evidence type="ECO:0000313" key="3">
    <source>
        <dbReference type="EMBL" id="KAK5601212.1"/>
    </source>
</evidence>
<dbReference type="Proteomes" id="UP001311232">
    <property type="component" value="Unassembled WGS sequence"/>
</dbReference>
<keyword evidence="4" id="KW-1185">Reference proteome</keyword>
<dbReference type="AlphaFoldDB" id="A0AAV9QWS6"/>
<proteinExistence type="predicted"/>
<sequence>MEGLHKGLIFYTKNREPLKLDPLLTPTVRSDGKNDGTERILKKRTLQSFWGHRKEWTEVGVRAPTATRHILIQVMGYRILPASEPETMSEASVLDEGEKMSKLSRIRSHFSQPERQRGQHPARGKRHPGSKPQKMITMGGLPALCLLLMFPLSSSQSTLQAEGKISAHQGPAAPPPPPPPHIQDLLIKDETAHLNAKRTYAHLDKDNAKIGLFIAASVGTVALMTAVYCIYNNFYTKHQYLHTQLNNDPDVTTDPMDPPGFFHGSAADSSSMCLQKPGYGSLSDTPSIISVPPSLSPPPSAMPFPPLFLSSRSLRTISAQDLEKNCI</sequence>
<feature type="region of interest" description="Disordered" evidence="1">
    <location>
        <begin position="160"/>
        <end position="183"/>
    </location>
</feature>
<feature type="compositionally biased region" description="Pro residues" evidence="1">
    <location>
        <begin position="172"/>
        <end position="181"/>
    </location>
</feature>
<protein>
    <submittedName>
        <fullName evidence="3">Uncharacterized protein</fullName>
    </submittedName>
</protein>
<evidence type="ECO:0000256" key="2">
    <source>
        <dbReference type="SAM" id="Phobius"/>
    </source>
</evidence>
<gene>
    <name evidence="3" type="ORF">CRENBAI_002769</name>
</gene>
<keyword evidence="2" id="KW-0812">Transmembrane</keyword>
<accession>A0AAV9QWS6</accession>
<comment type="caution">
    <text evidence="3">The sequence shown here is derived from an EMBL/GenBank/DDBJ whole genome shotgun (WGS) entry which is preliminary data.</text>
</comment>
<feature type="region of interest" description="Disordered" evidence="1">
    <location>
        <begin position="106"/>
        <end position="134"/>
    </location>
</feature>
<keyword evidence="2" id="KW-1133">Transmembrane helix</keyword>
<dbReference type="EMBL" id="JAHHUM010002704">
    <property type="protein sequence ID" value="KAK5601212.1"/>
    <property type="molecule type" value="Genomic_DNA"/>
</dbReference>
<feature type="transmembrane region" description="Helical" evidence="2">
    <location>
        <begin position="210"/>
        <end position="231"/>
    </location>
</feature>
<evidence type="ECO:0000256" key="1">
    <source>
        <dbReference type="SAM" id="MobiDB-lite"/>
    </source>
</evidence>
<organism evidence="3 4">
    <name type="scientific">Crenichthys baileyi</name>
    <name type="common">White River springfish</name>
    <dbReference type="NCBI Taxonomy" id="28760"/>
    <lineage>
        <taxon>Eukaryota</taxon>
        <taxon>Metazoa</taxon>
        <taxon>Chordata</taxon>
        <taxon>Craniata</taxon>
        <taxon>Vertebrata</taxon>
        <taxon>Euteleostomi</taxon>
        <taxon>Actinopterygii</taxon>
        <taxon>Neopterygii</taxon>
        <taxon>Teleostei</taxon>
        <taxon>Neoteleostei</taxon>
        <taxon>Acanthomorphata</taxon>
        <taxon>Ovalentaria</taxon>
        <taxon>Atherinomorphae</taxon>
        <taxon>Cyprinodontiformes</taxon>
        <taxon>Goodeidae</taxon>
        <taxon>Crenichthys</taxon>
    </lineage>
</organism>
<keyword evidence="2" id="KW-0472">Membrane</keyword>
<feature type="compositionally biased region" description="Basic residues" evidence="1">
    <location>
        <begin position="118"/>
        <end position="129"/>
    </location>
</feature>
<name>A0AAV9QWS6_9TELE</name>
<reference evidence="3 4" key="1">
    <citation type="submission" date="2021-06" db="EMBL/GenBank/DDBJ databases">
        <authorList>
            <person name="Palmer J.M."/>
        </authorList>
    </citation>
    <scope>NUCLEOTIDE SEQUENCE [LARGE SCALE GENOMIC DNA]</scope>
    <source>
        <strain evidence="3 4">MEX-2019</strain>
        <tissue evidence="3">Muscle</tissue>
    </source>
</reference>